<sequence length="434" mass="49776">MVHAPWDQLHISISGLIFERLDLEDRIRFNLVCKQWSKNTKQTPQPLWLMLPYEPNNKYLNFFDMCDGKVRKLNLPESVQGGWFCGCSKGWLFLALGTTLDNLQSFLFDPITRVQIPLPPLSTISINFEECFSNCRSEWNLAACIIKEVEPSSSDVSQCIVAATLSDKDKTLALCRPGDERWTIVKGLLVEGYFYGSIIFFDGELYASIANLKEEYDNNQAPLQIHSIMIGSQRVNLKLIYSTFPPPFLFYAQEADETLLYHKDCIRFSWMVESNGQLLMVTQTWDAITTGIAIQEEEEEEEEEEDQSPLEYIQAATFQVFKIQKTTQDTVCITSLADLGNQSLFLGVGSCVARENLNQFHKNCIYFLQVFDYRDRGDKICPYVCREAGVYHLDDGSIKRCFPSIQTKSCHFMHWFSPNINLFSFNGDIVSILL</sequence>
<feature type="domain" description="KIB1-4 beta-propeller" evidence="1">
    <location>
        <begin position="62"/>
        <end position="383"/>
    </location>
</feature>
<proteinExistence type="predicted"/>
<dbReference type="PANTHER" id="PTHR33110">
    <property type="entry name" value="F-BOX/KELCH-REPEAT PROTEIN-RELATED"/>
    <property type="match status" value="1"/>
</dbReference>
<keyword evidence="3" id="KW-1185">Reference proteome</keyword>
<organism evidence="2 3">
    <name type="scientific">Hibiscus sabdariffa</name>
    <name type="common">roselle</name>
    <dbReference type="NCBI Taxonomy" id="183260"/>
    <lineage>
        <taxon>Eukaryota</taxon>
        <taxon>Viridiplantae</taxon>
        <taxon>Streptophyta</taxon>
        <taxon>Embryophyta</taxon>
        <taxon>Tracheophyta</taxon>
        <taxon>Spermatophyta</taxon>
        <taxon>Magnoliopsida</taxon>
        <taxon>eudicotyledons</taxon>
        <taxon>Gunneridae</taxon>
        <taxon>Pentapetalae</taxon>
        <taxon>rosids</taxon>
        <taxon>malvids</taxon>
        <taxon>Malvales</taxon>
        <taxon>Malvaceae</taxon>
        <taxon>Malvoideae</taxon>
        <taxon>Hibiscus</taxon>
    </lineage>
</organism>
<evidence type="ECO:0000259" key="1">
    <source>
        <dbReference type="Pfam" id="PF03478"/>
    </source>
</evidence>
<dbReference type="EMBL" id="JBBPBN010000022">
    <property type="protein sequence ID" value="KAK9012753.1"/>
    <property type="molecule type" value="Genomic_DNA"/>
</dbReference>
<protein>
    <recommendedName>
        <fullName evidence="1">KIB1-4 beta-propeller domain-containing protein</fullName>
    </recommendedName>
</protein>
<evidence type="ECO:0000313" key="3">
    <source>
        <dbReference type="Proteomes" id="UP001396334"/>
    </source>
</evidence>
<dbReference type="SUPFAM" id="SSF81383">
    <property type="entry name" value="F-box domain"/>
    <property type="match status" value="1"/>
</dbReference>
<reference evidence="2 3" key="1">
    <citation type="journal article" date="2024" name="G3 (Bethesda)">
        <title>Genome assembly of Hibiscus sabdariffa L. provides insights into metabolisms of medicinal natural products.</title>
        <authorList>
            <person name="Kim T."/>
        </authorList>
    </citation>
    <scope>NUCLEOTIDE SEQUENCE [LARGE SCALE GENOMIC DNA]</scope>
    <source>
        <strain evidence="2">TK-2024</strain>
        <tissue evidence="2">Old leaves</tissue>
    </source>
</reference>
<evidence type="ECO:0000313" key="2">
    <source>
        <dbReference type="EMBL" id="KAK9012753.1"/>
    </source>
</evidence>
<dbReference type="PANTHER" id="PTHR33110:SF71">
    <property type="entry name" value="F-BOX_KELCH-REPEAT PROTEIN"/>
    <property type="match status" value="1"/>
</dbReference>
<name>A0ABR2RIH1_9ROSI</name>
<accession>A0ABR2RIH1</accession>
<dbReference type="Proteomes" id="UP001396334">
    <property type="component" value="Unassembled WGS sequence"/>
</dbReference>
<dbReference type="InterPro" id="IPR005174">
    <property type="entry name" value="KIB1-4_b-propeller"/>
</dbReference>
<dbReference type="InterPro" id="IPR036047">
    <property type="entry name" value="F-box-like_dom_sf"/>
</dbReference>
<gene>
    <name evidence="2" type="ORF">V6N11_040789</name>
</gene>
<dbReference type="Pfam" id="PF03478">
    <property type="entry name" value="Beta-prop_KIB1-4"/>
    <property type="match status" value="1"/>
</dbReference>
<comment type="caution">
    <text evidence="2">The sequence shown here is derived from an EMBL/GenBank/DDBJ whole genome shotgun (WGS) entry which is preliminary data.</text>
</comment>
<dbReference type="Gene3D" id="1.20.1280.50">
    <property type="match status" value="1"/>
</dbReference>